<evidence type="ECO:0000256" key="2">
    <source>
        <dbReference type="SAM" id="Phobius"/>
    </source>
</evidence>
<comment type="caution">
    <text evidence="3">The sequence shown here is derived from an EMBL/GenBank/DDBJ whole genome shotgun (WGS) entry which is preliminary data.</text>
</comment>
<feature type="compositionally biased region" description="Gly residues" evidence="1">
    <location>
        <begin position="77"/>
        <end position="107"/>
    </location>
</feature>
<proteinExistence type="predicted"/>
<protein>
    <submittedName>
        <fullName evidence="3">Uncharacterized protein</fullName>
    </submittedName>
</protein>
<dbReference type="EMBL" id="JACHJR010000001">
    <property type="protein sequence ID" value="MBB4948448.1"/>
    <property type="molecule type" value="Genomic_DNA"/>
</dbReference>
<keyword evidence="2" id="KW-1133">Transmembrane helix</keyword>
<dbReference type="Proteomes" id="UP000573327">
    <property type="component" value="Unassembled WGS sequence"/>
</dbReference>
<sequence length="283" mass="27912">MPSLRQPVGPLPASIYWRRRVVVLVAVAALLALVLWLVTGPGGDGKSGQGKVAQPAPAQSITPGADPTGPAITTRPGGSGGSTATGGVSGSGGGEVSLTTGGTGASGTSGTSGTAGTSAGGTTGGAGGTTGGGSTPPPVNTAEVMALPVCTASQVSLELAGSQDAYKAKDKPRLSLTVRNTSTGTCRVNLGRTASTVAVTLAESNERVWSSGDCPTDRQDTWVQLGAGSGLTETFTWERGRSKPQCATPDTTPAPIGRYLVQATLNGPAGGPVSARTSIRLED</sequence>
<keyword evidence="4" id="KW-1185">Reference proteome</keyword>
<keyword evidence="2" id="KW-0472">Membrane</keyword>
<reference evidence="3 4" key="1">
    <citation type="submission" date="2020-08" db="EMBL/GenBank/DDBJ databases">
        <title>Sequencing the genomes of 1000 actinobacteria strains.</title>
        <authorList>
            <person name="Klenk H.-P."/>
        </authorList>
    </citation>
    <scope>NUCLEOTIDE SEQUENCE [LARGE SCALE GENOMIC DNA]</scope>
    <source>
        <strain evidence="3 4">DSM 44786</strain>
    </source>
</reference>
<dbReference type="RefSeq" id="WP_184918078.1">
    <property type="nucleotide sequence ID" value="NZ_JACHJR010000001.1"/>
</dbReference>
<feature type="transmembrane region" description="Helical" evidence="2">
    <location>
        <begin position="21"/>
        <end position="39"/>
    </location>
</feature>
<evidence type="ECO:0000313" key="4">
    <source>
        <dbReference type="Proteomes" id="UP000573327"/>
    </source>
</evidence>
<feature type="compositionally biased region" description="Low complexity" evidence="1">
    <location>
        <begin position="108"/>
        <end position="117"/>
    </location>
</feature>
<accession>A0A7W7WIR0</accession>
<feature type="region of interest" description="Disordered" evidence="1">
    <location>
        <begin position="43"/>
        <end position="140"/>
    </location>
</feature>
<name>A0A7W7WIR0_9ACTN</name>
<keyword evidence="2" id="KW-0812">Transmembrane</keyword>
<organism evidence="3 4">
    <name type="scientific">Kitasatospora gansuensis</name>
    <dbReference type="NCBI Taxonomy" id="258050"/>
    <lineage>
        <taxon>Bacteria</taxon>
        <taxon>Bacillati</taxon>
        <taxon>Actinomycetota</taxon>
        <taxon>Actinomycetes</taxon>
        <taxon>Kitasatosporales</taxon>
        <taxon>Streptomycetaceae</taxon>
        <taxon>Kitasatospora</taxon>
    </lineage>
</organism>
<evidence type="ECO:0000313" key="3">
    <source>
        <dbReference type="EMBL" id="MBB4948448.1"/>
    </source>
</evidence>
<dbReference type="AlphaFoldDB" id="A0A7W7WIR0"/>
<gene>
    <name evidence="3" type="ORF">F4556_003983</name>
</gene>
<evidence type="ECO:0000256" key="1">
    <source>
        <dbReference type="SAM" id="MobiDB-lite"/>
    </source>
</evidence>
<feature type="compositionally biased region" description="Gly residues" evidence="1">
    <location>
        <begin position="118"/>
        <end position="134"/>
    </location>
</feature>